<proteinExistence type="predicted"/>
<evidence type="ECO:0000313" key="4">
    <source>
        <dbReference type="EMBL" id="GAA3870621.1"/>
    </source>
</evidence>
<feature type="transmembrane region" description="Helical" evidence="2">
    <location>
        <begin position="20"/>
        <end position="38"/>
    </location>
</feature>
<dbReference type="InterPro" id="IPR018392">
    <property type="entry name" value="LysM"/>
</dbReference>
<dbReference type="SMART" id="SM00257">
    <property type="entry name" value="LysM"/>
    <property type="match status" value="1"/>
</dbReference>
<evidence type="ECO:0000313" key="5">
    <source>
        <dbReference type="Proteomes" id="UP001501563"/>
    </source>
</evidence>
<dbReference type="Proteomes" id="UP001501563">
    <property type="component" value="Unassembled WGS sequence"/>
</dbReference>
<keyword evidence="2" id="KW-0812">Transmembrane</keyword>
<evidence type="ECO:0000256" key="2">
    <source>
        <dbReference type="SAM" id="Phobius"/>
    </source>
</evidence>
<feature type="domain" description="LysM" evidence="3">
    <location>
        <begin position="261"/>
        <end position="315"/>
    </location>
</feature>
<protein>
    <recommendedName>
        <fullName evidence="3">LysM domain-containing protein</fullName>
    </recommendedName>
</protein>
<dbReference type="InterPro" id="IPR036779">
    <property type="entry name" value="LysM_dom_sf"/>
</dbReference>
<name>A0ABP7K9Y2_9ACTN</name>
<dbReference type="PROSITE" id="PS51782">
    <property type="entry name" value="LYSM"/>
    <property type="match status" value="1"/>
</dbReference>
<evidence type="ECO:0000259" key="3">
    <source>
        <dbReference type="PROSITE" id="PS51782"/>
    </source>
</evidence>
<dbReference type="Gene3D" id="3.10.350.10">
    <property type="entry name" value="LysM domain"/>
    <property type="match status" value="1"/>
</dbReference>
<feature type="region of interest" description="Disordered" evidence="1">
    <location>
        <begin position="40"/>
        <end position="112"/>
    </location>
</feature>
<evidence type="ECO:0000256" key="1">
    <source>
        <dbReference type="SAM" id="MobiDB-lite"/>
    </source>
</evidence>
<dbReference type="CDD" id="cd00118">
    <property type="entry name" value="LysM"/>
    <property type="match status" value="1"/>
</dbReference>
<dbReference type="RefSeq" id="WP_345549810.1">
    <property type="nucleotide sequence ID" value="NZ_BAAAZA010000010.1"/>
</dbReference>
<feature type="region of interest" description="Disordered" evidence="1">
    <location>
        <begin position="146"/>
        <end position="265"/>
    </location>
</feature>
<feature type="compositionally biased region" description="Pro residues" evidence="1">
    <location>
        <begin position="94"/>
        <end position="111"/>
    </location>
</feature>
<feature type="compositionally biased region" description="Polar residues" evidence="1">
    <location>
        <begin position="175"/>
        <end position="185"/>
    </location>
</feature>
<sequence>MRRDPSCEPPAQRIRPGIRLALAAATGMAVAAGAMTLMPSSSTVANSPAPLASSAVEPPGRPDSPSQGYADAPPGDNDRSQEKSSMPTAYAQPPGYPVVPPPGYALPPGYPSAPATAYALPPGYAAVPPPVYVVPPGYPVVVAPGYALPPGYPNVPAPTGAAPQEHPPTRDGTGSAPSVAQQSMASAPLTASGPVAPTASRAPGVPSRGPQDGSAPPNPATSAPTAFPSGPPASSPTSVPPSQSPSLAAPSTMAQTGRPTTTHRVASGETLWSLAARYLGDPGQWEEILEANRSVPENSVTARPGTSVSGAYLLPGTGLTLPATS</sequence>
<keyword evidence="2" id="KW-0472">Membrane</keyword>
<dbReference type="EMBL" id="BAAAZA010000010">
    <property type="protein sequence ID" value="GAA3870621.1"/>
    <property type="molecule type" value="Genomic_DNA"/>
</dbReference>
<feature type="compositionally biased region" description="Polar residues" evidence="1">
    <location>
        <begin position="252"/>
        <end position="264"/>
    </location>
</feature>
<dbReference type="Pfam" id="PF01476">
    <property type="entry name" value="LysM"/>
    <property type="match status" value="1"/>
</dbReference>
<reference evidence="5" key="1">
    <citation type="journal article" date="2019" name="Int. J. Syst. Evol. Microbiol.">
        <title>The Global Catalogue of Microorganisms (GCM) 10K type strain sequencing project: providing services to taxonomists for standard genome sequencing and annotation.</title>
        <authorList>
            <consortium name="The Broad Institute Genomics Platform"/>
            <consortium name="The Broad Institute Genome Sequencing Center for Infectious Disease"/>
            <person name="Wu L."/>
            <person name="Ma J."/>
        </authorList>
    </citation>
    <scope>NUCLEOTIDE SEQUENCE [LARGE SCALE GENOMIC DNA]</scope>
    <source>
        <strain evidence="5">JCM 16578</strain>
    </source>
</reference>
<keyword evidence="5" id="KW-1185">Reference proteome</keyword>
<feature type="compositionally biased region" description="Pro residues" evidence="1">
    <location>
        <begin position="229"/>
        <end position="243"/>
    </location>
</feature>
<gene>
    <name evidence="4" type="ORF">GCM10022207_39810</name>
</gene>
<organism evidence="4 5">
    <name type="scientific">Streptomyces lannensis</name>
    <dbReference type="NCBI Taxonomy" id="766498"/>
    <lineage>
        <taxon>Bacteria</taxon>
        <taxon>Bacillati</taxon>
        <taxon>Actinomycetota</taxon>
        <taxon>Actinomycetes</taxon>
        <taxon>Kitasatosporales</taxon>
        <taxon>Streptomycetaceae</taxon>
        <taxon>Streptomyces</taxon>
    </lineage>
</organism>
<accession>A0ABP7K9Y2</accession>
<comment type="caution">
    <text evidence="4">The sequence shown here is derived from an EMBL/GenBank/DDBJ whole genome shotgun (WGS) entry which is preliminary data.</text>
</comment>
<keyword evidence="2" id="KW-1133">Transmembrane helix</keyword>